<comment type="catalytic activity">
    <reaction evidence="6">
        <text>L-aspartate + 2-oxoglutarate = oxaloacetate + L-glutamate</text>
        <dbReference type="Rhea" id="RHEA:21824"/>
        <dbReference type="ChEBI" id="CHEBI:16452"/>
        <dbReference type="ChEBI" id="CHEBI:16810"/>
        <dbReference type="ChEBI" id="CHEBI:29985"/>
        <dbReference type="ChEBI" id="CHEBI:29991"/>
        <dbReference type="EC" id="2.6.1.1"/>
    </reaction>
</comment>
<evidence type="ECO:0000256" key="6">
    <source>
        <dbReference type="ARBA" id="ARBA00049185"/>
    </source>
</evidence>
<comment type="cofactor">
    <cofactor evidence="1 7">
        <name>pyridoxal 5'-phosphate</name>
        <dbReference type="ChEBI" id="CHEBI:597326"/>
    </cofactor>
</comment>
<evidence type="ECO:0000259" key="8">
    <source>
        <dbReference type="Pfam" id="PF00155"/>
    </source>
</evidence>
<name>A0A3D9XQJ1_PARVE</name>
<accession>A0A3D9XQJ1</accession>
<evidence type="ECO:0000313" key="10">
    <source>
        <dbReference type="Proteomes" id="UP000256941"/>
    </source>
</evidence>
<dbReference type="PANTHER" id="PTHR46383:SF2">
    <property type="entry name" value="AMINOTRANSFERASE"/>
    <property type="match status" value="1"/>
</dbReference>
<evidence type="ECO:0000313" key="9">
    <source>
        <dbReference type="EMBL" id="REF72716.1"/>
    </source>
</evidence>
<dbReference type="SUPFAM" id="SSF53383">
    <property type="entry name" value="PLP-dependent transferases"/>
    <property type="match status" value="1"/>
</dbReference>
<dbReference type="InterPro" id="IPR004839">
    <property type="entry name" value="Aminotransferase_I/II_large"/>
</dbReference>
<dbReference type="PANTHER" id="PTHR46383">
    <property type="entry name" value="ASPARTATE AMINOTRANSFERASE"/>
    <property type="match status" value="1"/>
</dbReference>
<dbReference type="GO" id="GO:0004069">
    <property type="term" value="F:L-aspartate:2-oxoglutarate aminotransferase activity"/>
    <property type="evidence" value="ECO:0007669"/>
    <property type="project" value="UniProtKB-EC"/>
</dbReference>
<comment type="similarity">
    <text evidence="2 7">Belongs to the class-I pyridoxal-phosphate-dependent aminotransferase family.</text>
</comment>
<reference evidence="9 10" key="1">
    <citation type="submission" date="2018-08" db="EMBL/GenBank/DDBJ databases">
        <title>Genomic Encyclopedia of Archaeal and Bacterial Type Strains, Phase II (KMG-II): from individual species to whole genera.</title>
        <authorList>
            <person name="Goeker M."/>
        </authorList>
    </citation>
    <scope>NUCLEOTIDE SEQUENCE [LARGE SCALE GENOMIC DNA]</scope>
    <source>
        <strain evidence="9 10">DSM 17099</strain>
    </source>
</reference>
<dbReference type="PROSITE" id="PS00105">
    <property type="entry name" value="AA_TRANSFER_CLASS_1"/>
    <property type="match status" value="1"/>
</dbReference>
<evidence type="ECO:0000256" key="5">
    <source>
        <dbReference type="ARBA" id="ARBA00022898"/>
    </source>
</evidence>
<dbReference type="InterPro" id="IPR004838">
    <property type="entry name" value="NHTrfase_class1_PyrdxlP-BS"/>
</dbReference>
<dbReference type="Pfam" id="PF00155">
    <property type="entry name" value="Aminotran_1_2"/>
    <property type="match status" value="1"/>
</dbReference>
<comment type="caution">
    <text evidence="9">The sequence shown here is derived from an EMBL/GenBank/DDBJ whole genome shotgun (WGS) entry which is preliminary data.</text>
</comment>
<keyword evidence="5" id="KW-0663">Pyridoxal phosphate</keyword>
<sequence length="378" mass="40823">MRQSRRGQVDPFIVMDVMEAARKAEAQGRRIIHMEVGQPSTPAPQGARRALAAALDRPLGYTVALGLPELRQGIAGLYKRWYGLDLDPARVVVTPGSSGAFILAFSALFDAGARVALGEPGYPSYRQILRAMSLEPVGIPTRAEDRYQPRPGDLPADAQGLILASPGNPSGTVLRREELAGLTARAAELGMNVISDEIYHGLDYGAGFHSALEVTDEVFVINSFSKYFSMTGWRVGWMVVPDGMIRTVERIAQNMFICPPHASQVAALAALDCVDEAEANLAVYAENRRLMLERLPRIGFSRIAPPEGAFYIYADVSELTTDSLAFAAEILEKAGVAVTPGLDFDPHRGAQTLRFSYAAGAAEIAEGLDRLAAFMAAR</sequence>
<keyword evidence="4 7" id="KW-0808">Transferase</keyword>
<evidence type="ECO:0000256" key="2">
    <source>
        <dbReference type="ARBA" id="ARBA00007441"/>
    </source>
</evidence>
<evidence type="ECO:0000256" key="1">
    <source>
        <dbReference type="ARBA" id="ARBA00001933"/>
    </source>
</evidence>
<evidence type="ECO:0000256" key="4">
    <source>
        <dbReference type="ARBA" id="ARBA00022679"/>
    </source>
</evidence>
<gene>
    <name evidence="9" type="ORF">BDD41_1207</name>
</gene>
<dbReference type="EMBL" id="QTUJ01000001">
    <property type="protein sequence ID" value="REF72716.1"/>
    <property type="molecule type" value="Genomic_DNA"/>
</dbReference>
<dbReference type="Proteomes" id="UP000256941">
    <property type="component" value="Unassembled WGS sequence"/>
</dbReference>
<keyword evidence="3 7" id="KW-0032">Aminotransferase</keyword>
<dbReference type="GO" id="GO:0030170">
    <property type="term" value="F:pyridoxal phosphate binding"/>
    <property type="evidence" value="ECO:0007669"/>
    <property type="project" value="InterPro"/>
</dbReference>
<evidence type="ECO:0000256" key="3">
    <source>
        <dbReference type="ARBA" id="ARBA00022576"/>
    </source>
</evidence>
<dbReference type="AlphaFoldDB" id="A0A3D9XQJ1"/>
<protein>
    <recommendedName>
        <fullName evidence="7">Aminotransferase</fullName>
        <ecNumber evidence="7">2.6.1.-</ecNumber>
    </recommendedName>
</protein>
<dbReference type="InterPro" id="IPR015421">
    <property type="entry name" value="PyrdxlP-dep_Trfase_major"/>
</dbReference>
<dbReference type="Gene3D" id="3.40.640.10">
    <property type="entry name" value="Type I PLP-dependent aspartate aminotransferase-like (Major domain)"/>
    <property type="match status" value="1"/>
</dbReference>
<proteinExistence type="inferred from homology"/>
<evidence type="ECO:0000256" key="7">
    <source>
        <dbReference type="RuleBase" id="RU000481"/>
    </source>
</evidence>
<feature type="domain" description="Aminotransferase class I/classII large" evidence="8">
    <location>
        <begin position="31"/>
        <end position="368"/>
    </location>
</feature>
<dbReference type="InterPro" id="IPR015424">
    <property type="entry name" value="PyrdxlP-dep_Trfase"/>
</dbReference>
<dbReference type="InterPro" id="IPR050596">
    <property type="entry name" value="AspAT/PAT-like"/>
</dbReference>
<organism evidence="9 10">
    <name type="scientific">Paracoccus versutus</name>
    <name type="common">Thiobacillus versutus</name>
    <dbReference type="NCBI Taxonomy" id="34007"/>
    <lineage>
        <taxon>Bacteria</taxon>
        <taxon>Pseudomonadati</taxon>
        <taxon>Pseudomonadota</taxon>
        <taxon>Alphaproteobacteria</taxon>
        <taxon>Rhodobacterales</taxon>
        <taxon>Paracoccaceae</taxon>
        <taxon>Paracoccus</taxon>
    </lineage>
</organism>
<dbReference type="CDD" id="cd00609">
    <property type="entry name" value="AAT_like"/>
    <property type="match status" value="1"/>
</dbReference>
<dbReference type="EC" id="2.6.1.-" evidence="7"/>
<dbReference type="GO" id="GO:0006520">
    <property type="term" value="P:amino acid metabolic process"/>
    <property type="evidence" value="ECO:0007669"/>
    <property type="project" value="InterPro"/>
</dbReference>
<dbReference type="RefSeq" id="WP_116221053.1">
    <property type="nucleotide sequence ID" value="NZ_CP038196.1"/>
</dbReference>